<dbReference type="Gene3D" id="3.40.50.11290">
    <property type="match status" value="1"/>
</dbReference>
<dbReference type="PIRSF" id="PIRSF005522">
    <property type="entry name" value="UCP005522"/>
    <property type="match status" value="1"/>
</dbReference>
<evidence type="ECO:0000313" key="3">
    <source>
        <dbReference type="Proteomes" id="UP000659698"/>
    </source>
</evidence>
<name>A0ABR6VNM1_9BACT</name>
<dbReference type="PANTHER" id="PTHR34595">
    <property type="entry name" value="BLR5612 PROTEIN"/>
    <property type="match status" value="1"/>
</dbReference>
<dbReference type="EMBL" id="JACOAF010000008">
    <property type="protein sequence ID" value="MBC3538738.1"/>
    <property type="molecule type" value="Genomic_DNA"/>
</dbReference>
<gene>
    <name evidence="2" type="ORF">H7U12_03535</name>
</gene>
<dbReference type="Gene3D" id="3.30.1490.270">
    <property type="match status" value="1"/>
</dbReference>
<proteinExistence type="predicted"/>
<dbReference type="InterPro" id="IPR051680">
    <property type="entry name" value="ATP-dep_Glu-Cys_Ligase-2"/>
</dbReference>
<dbReference type="Pfam" id="PF14403">
    <property type="entry name" value="CP_ATPgrasp_2"/>
    <property type="match status" value="1"/>
</dbReference>
<reference evidence="2 3" key="1">
    <citation type="journal article" date="2019" name="Int. J. Syst. Evol. Microbiol.">
        <title>Rufibacter sediminis sp. nov., isolated from freshwater lake sediment.</title>
        <authorList>
            <person name="Qu J.H."/>
            <person name="Zhang L.J."/>
            <person name="Fu Y.H."/>
            <person name="Li H.F."/>
        </authorList>
    </citation>
    <scope>NUCLEOTIDE SEQUENCE [LARGE SCALE GENOMIC DNA]</scope>
    <source>
        <strain evidence="2 3">H-1</strain>
    </source>
</reference>
<comment type="caution">
    <text evidence="2">The sequence shown here is derived from an EMBL/GenBank/DDBJ whole genome shotgun (WGS) entry which is preliminary data.</text>
</comment>
<dbReference type="SUPFAM" id="SSF56059">
    <property type="entry name" value="Glutathione synthetase ATP-binding domain-like"/>
    <property type="match status" value="1"/>
</dbReference>
<feature type="domain" description="Circularly permuted ATP-grasp type 2" evidence="1">
    <location>
        <begin position="91"/>
        <end position="469"/>
    </location>
</feature>
<dbReference type="PANTHER" id="PTHR34595:SF7">
    <property type="entry name" value="SLL1039 PROTEIN"/>
    <property type="match status" value="1"/>
</dbReference>
<dbReference type="InterPro" id="IPR025841">
    <property type="entry name" value="CP_ATPgrasp_2"/>
</dbReference>
<accession>A0ABR6VNM1</accession>
<evidence type="ECO:0000313" key="2">
    <source>
        <dbReference type="EMBL" id="MBC3538738.1"/>
    </source>
</evidence>
<organism evidence="2 3">
    <name type="scientific">Rufibacter sediminis</name>
    <dbReference type="NCBI Taxonomy" id="2762756"/>
    <lineage>
        <taxon>Bacteria</taxon>
        <taxon>Pseudomonadati</taxon>
        <taxon>Bacteroidota</taxon>
        <taxon>Cytophagia</taxon>
        <taxon>Cytophagales</taxon>
        <taxon>Hymenobacteraceae</taxon>
        <taxon>Rufibacter</taxon>
    </lineage>
</organism>
<keyword evidence="3" id="KW-1185">Reference proteome</keyword>
<sequence>MDEAERQNQTSEVFRNYQIPPQFLDEVFRAPGAVHPHYETVLQHFLEFSKDEFKELNEHAKMSFFNQGITFSVYSDKAKGVERIFPFDLFPRIIPAAEWARVEEGLVQRCLALNLFMQDIYSDQHILRDKVVPADLIFSSKNYLKAMLGFKPIGGIYNHISGTDLIKHSDGQYYVLEDNLRCPSGISYVLSNRVAMKRTLFQMFRQFNVRTVNEYPQELLATMQSVAPRGIDMPTCVVLTPGVYNSAYFEHAFLALTMGVALVEGRDLYVEKNFVYMKTINGPKRVDVVYRRLDDDFLDPMAFRADSMLGVPGIMAAYKKGNVNLLNAPGTGFADDKAVYTYVPDIIRYYLQQEPILNNVHTYRCEKDDDFQYVLENMANLVIKPVDESGGYGILIGNKATKEELSEFKALITENRRKYIAQPIMNLSMHATFIEGEDQFEPRHVDLRSFTLLGKDRQFVLKGGLSRVALKKGSLIVNSSQGGGSKDTWVMAEDGPSMSMEQNGSMEQSMTMNGQTMTMGPQGMSIGTQGSLSSQAPGAQ</sequence>
<evidence type="ECO:0000259" key="1">
    <source>
        <dbReference type="Pfam" id="PF14403"/>
    </source>
</evidence>
<dbReference type="InterPro" id="IPR016450">
    <property type="entry name" value="UCP005522"/>
</dbReference>
<dbReference type="Proteomes" id="UP000659698">
    <property type="component" value="Unassembled WGS sequence"/>
</dbReference>
<protein>
    <submittedName>
        <fullName evidence="2">Circularly permuted type 2 ATP-grasp protein</fullName>
    </submittedName>
</protein>